<evidence type="ECO:0000313" key="11">
    <source>
        <dbReference type="Proteomes" id="UP000824998"/>
    </source>
</evidence>
<organism evidence="10 11">
    <name type="scientific">Amylocarpus encephaloides</name>
    <dbReference type="NCBI Taxonomy" id="45428"/>
    <lineage>
        <taxon>Eukaryota</taxon>
        <taxon>Fungi</taxon>
        <taxon>Dikarya</taxon>
        <taxon>Ascomycota</taxon>
        <taxon>Pezizomycotina</taxon>
        <taxon>Leotiomycetes</taxon>
        <taxon>Helotiales</taxon>
        <taxon>Helotiales incertae sedis</taxon>
        <taxon>Amylocarpus</taxon>
    </lineage>
</organism>
<feature type="binding site" description="axial binding residue" evidence="7">
    <location>
        <position position="449"/>
    </location>
    <ligand>
        <name>heme</name>
        <dbReference type="ChEBI" id="CHEBI:30413"/>
    </ligand>
    <ligandPart>
        <name>Fe</name>
        <dbReference type="ChEBI" id="CHEBI:18248"/>
    </ligandPart>
</feature>
<keyword evidence="7 8" id="KW-0349">Heme</keyword>
<keyword evidence="9" id="KW-0812">Transmembrane</keyword>
<dbReference type="GO" id="GO:0020037">
    <property type="term" value="F:heme binding"/>
    <property type="evidence" value="ECO:0007669"/>
    <property type="project" value="InterPro"/>
</dbReference>
<dbReference type="InterPro" id="IPR002403">
    <property type="entry name" value="Cyt_P450_E_grp-IV"/>
</dbReference>
<sequence length="505" mass="57788">MLETLLSPNASNIFTLFASLIPIILFLFSRFYRQKEFDVPKYVTTAQALLKPGAGHSKFDSLDDIMKENYRMDKNHVYKVEHPHKDVVIIPAKYVDELKNLPDDQVNFLEDINERFLGDYTKMLAPGGIEDETLTHTIKNNLTPNLGNIMEDMQEEIAFAFEKSIGECKEWTAMYPMTACMQISAQVSGRIFAGPELNRNPAYIKTCLNFGVEGYKVIPAIRPYPKFLRPIAKYWVKECQGPLRSIATIKELIRPVIEKRIKEREKPHDMMTWIMENSPPGKGEDLNWQAMYQLQIATAAMHTTSNTMTHIFFDLAANSDFIPELREELARVESEEPSGQLTKTSLSKLKKMDSFILESQRMNPFSSTGFSRKIIKPTLFSDGLLLPSGITVTTPVSQISMDPSIYPFPSTFDPLRFFKLRQKPGEVNKWQYVTTSKEHLNWGMGVHACPGRFFAGNEIKMVIGHLVREFDVRLGERENRPANVWTEGGMVPDGEGRVWLRRRGR</sequence>
<accession>A0A9P8C8L4</accession>
<dbReference type="Gene3D" id="1.10.630.10">
    <property type="entry name" value="Cytochrome P450"/>
    <property type="match status" value="1"/>
</dbReference>
<dbReference type="PROSITE" id="PS00086">
    <property type="entry name" value="CYTOCHROME_P450"/>
    <property type="match status" value="1"/>
</dbReference>
<dbReference type="GO" id="GO:0005506">
    <property type="term" value="F:iron ion binding"/>
    <property type="evidence" value="ECO:0007669"/>
    <property type="project" value="InterPro"/>
</dbReference>
<comment type="similarity">
    <text evidence="2 8">Belongs to the cytochrome P450 family.</text>
</comment>
<keyword evidence="11" id="KW-1185">Reference proteome</keyword>
<dbReference type="PANTHER" id="PTHR46206">
    <property type="entry name" value="CYTOCHROME P450"/>
    <property type="match status" value="1"/>
</dbReference>
<dbReference type="OrthoDB" id="1844152at2759"/>
<reference evidence="10" key="1">
    <citation type="journal article" date="2021" name="IMA Fungus">
        <title>Genomic characterization of three marine fungi, including Emericellopsis atlantica sp. nov. with signatures of a generalist lifestyle and marine biomass degradation.</title>
        <authorList>
            <person name="Hagestad O.C."/>
            <person name="Hou L."/>
            <person name="Andersen J.H."/>
            <person name="Hansen E.H."/>
            <person name="Altermark B."/>
            <person name="Li C."/>
            <person name="Kuhnert E."/>
            <person name="Cox R.J."/>
            <person name="Crous P.W."/>
            <person name="Spatafora J.W."/>
            <person name="Lail K."/>
            <person name="Amirebrahimi M."/>
            <person name="Lipzen A."/>
            <person name="Pangilinan J."/>
            <person name="Andreopoulos W."/>
            <person name="Hayes R.D."/>
            <person name="Ng V."/>
            <person name="Grigoriev I.V."/>
            <person name="Jackson S.A."/>
            <person name="Sutton T.D.S."/>
            <person name="Dobson A.D.W."/>
            <person name="Rama T."/>
        </authorList>
    </citation>
    <scope>NUCLEOTIDE SEQUENCE</scope>
    <source>
        <strain evidence="10">TRa018bII</strain>
    </source>
</reference>
<gene>
    <name evidence="10" type="ORF">BJ875DRAFT_418066</name>
</gene>
<evidence type="ECO:0000256" key="8">
    <source>
        <dbReference type="RuleBase" id="RU000461"/>
    </source>
</evidence>
<dbReference type="CDD" id="cd11041">
    <property type="entry name" value="CYP503A1-like"/>
    <property type="match status" value="1"/>
</dbReference>
<keyword evidence="3 7" id="KW-0479">Metal-binding</keyword>
<name>A0A9P8C8L4_9HELO</name>
<evidence type="ECO:0000256" key="2">
    <source>
        <dbReference type="ARBA" id="ARBA00010617"/>
    </source>
</evidence>
<proteinExistence type="inferred from homology"/>
<evidence type="ECO:0000256" key="6">
    <source>
        <dbReference type="ARBA" id="ARBA00023033"/>
    </source>
</evidence>
<keyword evidence="6 8" id="KW-0503">Monooxygenase</keyword>
<evidence type="ECO:0000256" key="4">
    <source>
        <dbReference type="ARBA" id="ARBA00023002"/>
    </source>
</evidence>
<feature type="transmembrane region" description="Helical" evidence="9">
    <location>
        <begin position="12"/>
        <end position="32"/>
    </location>
</feature>
<comment type="cofactor">
    <cofactor evidence="1 7">
        <name>heme</name>
        <dbReference type="ChEBI" id="CHEBI:30413"/>
    </cofactor>
</comment>
<dbReference type="GO" id="GO:0016705">
    <property type="term" value="F:oxidoreductase activity, acting on paired donors, with incorporation or reduction of molecular oxygen"/>
    <property type="evidence" value="ECO:0007669"/>
    <property type="project" value="InterPro"/>
</dbReference>
<dbReference type="Proteomes" id="UP000824998">
    <property type="component" value="Unassembled WGS sequence"/>
</dbReference>
<dbReference type="PANTHER" id="PTHR46206:SF6">
    <property type="entry name" value="CYTOCHROME P450 MONOOXYGENASE AN1598-RELATED"/>
    <property type="match status" value="1"/>
</dbReference>
<dbReference type="Pfam" id="PF00067">
    <property type="entry name" value="p450"/>
    <property type="match status" value="1"/>
</dbReference>
<dbReference type="AlphaFoldDB" id="A0A9P8C8L4"/>
<protein>
    <submittedName>
        <fullName evidence="10">Cytochrome P450</fullName>
    </submittedName>
</protein>
<dbReference type="PRINTS" id="PR00465">
    <property type="entry name" value="EP450IV"/>
</dbReference>
<dbReference type="InterPro" id="IPR036396">
    <property type="entry name" value="Cyt_P450_sf"/>
</dbReference>
<dbReference type="GO" id="GO:0004497">
    <property type="term" value="F:monooxygenase activity"/>
    <property type="evidence" value="ECO:0007669"/>
    <property type="project" value="UniProtKB-KW"/>
</dbReference>
<dbReference type="SUPFAM" id="SSF48264">
    <property type="entry name" value="Cytochrome P450"/>
    <property type="match status" value="1"/>
</dbReference>
<keyword evidence="4 8" id="KW-0560">Oxidoreductase</keyword>
<dbReference type="InterPro" id="IPR017972">
    <property type="entry name" value="Cyt_P450_CS"/>
</dbReference>
<keyword evidence="9" id="KW-1133">Transmembrane helix</keyword>
<evidence type="ECO:0000256" key="9">
    <source>
        <dbReference type="SAM" id="Phobius"/>
    </source>
</evidence>
<evidence type="ECO:0000313" key="10">
    <source>
        <dbReference type="EMBL" id="KAG9237507.1"/>
    </source>
</evidence>
<dbReference type="EMBL" id="MU251385">
    <property type="protein sequence ID" value="KAG9237507.1"/>
    <property type="molecule type" value="Genomic_DNA"/>
</dbReference>
<keyword evidence="5 7" id="KW-0408">Iron</keyword>
<evidence type="ECO:0000256" key="3">
    <source>
        <dbReference type="ARBA" id="ARBA00022723"/>
    </source>
</evidence>
<dbReference type="InterPro" id="IPR001128">
    <property type="entry name" value="Cyt_P450"/>
</dbReference>
<evidence type="ECO:0000256" key="5">
    <source>
        <dbReference type="ARBA" id="ARBA00023004"/>
    </source>
</evidence>
<comment type="caution">
    <text evidence="10">The sequence shown here is derived from an EMBL/GenBank/DDBJ whole genome shotgun (WGS) entry which is preliminary data.</text>
</comment>
<evidence type="ECO:0000256" key="1">
    <source>
        <dbReference type="ARBA" id="ARBA00001971"/>
    </source>
</evidence>
<keyword evidence="9" id="KW-0472">Membrane</keyword>
<evidence type="ECO:0000256" key="7">
    <source>
        <dbReference type="PIRSR" id="PIRSR602403-1"/>
    </source>
</evidence>